<dbReference type="SUPFAM" id="SSF63825">
    <property type="entry name" value="YWTD domain"/>
    <property type="match status" value="1"/>
</dbReference>
<keyword evidence="4" id="KW-0493">Microtubule</keyword>
<dbReference type="Gene3D" id="1.20.120.1900">
    <property type="entry name" value="Gamma-tubulin complex, C-terminal domain"/>
    <property type="match status" value="1"/>
</dbReference>
<evidence type="ECO:0000256" key="5">
    <source>
        <dbReference type="ARBA" id="ARBA00023212"/>
    </source>
</evidence>
<comment type="similarity">
    <text evidence="2">Belongs to the TUBGCP family.</text>
</comment>
<dbReference type="EMBL" id="DS469765">
    <property type="protein sequence ID" value="EDO33628.1"/>
    <property type="molecule type" value="Genomic_DNA"/>
</dbReference>
<evidence type="ECO:0000256" key="4">
    <source>
        <dbReference type="ARBA" id="ARBA00022701"/>
    </source>
</evidence>
<dbReference type="InterPro" id="IPR042241">
    <property type="entry name" value="GCP_C_sf"/>
</dbReference>
<dbReference type="STRING" id="45351.A7SRN8"/>
<keyword evidence="3" id="KW-0963">Cytoplasm</keyword>
<organism evidence="7 8">
    <name type="scientific">Nematostella vectensis</name>
    <name type="common">Starlet sea anemone</name>
    <dbReference type="NCBI Taxonomy" id="45351"/>
    <lineage>
        <taxon>Eukaryota</taxon>
        <taxon>Metazoa</taxon>
        <taxon>Cnidaria</taxon>
        <taxon>Anthozoa</taxon>
        <taxon>Hexacorallia</taxon>
        <taxon>Actiniaria</taxon>
        <taxon>Edwardsiidae</taxon>
        <taxon>Nematostella</taxon>
    </lineage>
</organism>
<evidence type="ECO:0000259" key="6">
    <source>
        <dbReference type="Pfam" id="PF04130"/>
    </source>
</evidence>
<protein>
    <recommendedName>
        <fullName evidence="6">Gamma tubulin complex component C-terminal domain-containing protein</fullName>
    </recommendedName>
</protein>
<dbReference type="Proteomes" id="UP000001593">
    <property type="component" value="Unassembled WGS sequence"/>
</dbReference>
<evidence type="ECO:0000313" key="7">
    <source>
        <dbReference type="EMBL" id="EDO33628.1"/>
    </source>
</evidence>
<comment type="subcellular location">
    <subcellularLocation>
        <location evidence="1">Cytoplasm</location>
        <location evidence="1">Cytoskeleton</location>
    </subcellularLocation>
</comment>
<evidence type="ECO:0000256" key="1">
    <source>
        <dbReference type="ARBA" id="ARBA00004245"/>
    </source>
</evidence>
<proteinExistence type="inferred from homology"/>
<dbReference type="eggNOG" id="KOG2000">
    <property type="taxonomic scope" value="Eukaryota"/>
</dbReference>
<dbReference type="Pfam" id="PF04130">
    <property type="entry name" value="GCP_C_terminal"/>
    <property type="match status" value="1"/>
</dbReference>
<dbReference type="PhylomeDB" id="A7SRN8"/>
<accession>A7SRN8</accession>
<dbReference type="InterPro" id="IPR040457">
    <property type="entry name" value="GCP_C"/>
</dbReference>
<reference evidence="7 8" key="1">
    <citation type="journal article" date="2007" name="Science">
        <title>Sea anemone genome reveals ancestral eumetazoan gene repertoire and genomic organization.</title>
        <authorList>
            <person name="Putnam N.H."/>
            <person name="Srivastava M."/>
            <person name="Hellsten U."/>
            <person name="Dirks B."/>
            <person name="Chapman J."/>
            <person name="Salamov A."/>
            <person name="Terry A."/>
            <person name="Shapiro H."/>
            <person name="Lindquist E."/>
            <person name="Kapitonov V.V."/>
            <person name="Jurka J."/>
            <person name="Genikhovich G."/>
            <person name="Grigoriev I.V."/>
            <person name="Lucas S.M."/>
            <person name="Steele R.E."/>
            <person name="Finnerty J.R."/>
            <person name="Technau U."/>
            <person name="Martindale M.Q."/>
            <person name="Rokhsar D.S."/>
        </authorList>
    </citation>
    <scope>NUCLEOTIDE SEQUENCE [LARGE SCALE GENOMIC DNA]</scope>
    <source>
        <strain evidence="8">CH2 X CH6</strain>
    </source>
</reference>
<keyword evidence="5" id="KW-0206">Cytoskeleton</keyword>
<dbReference type="AlphaFoldDB" id="A7SRN8"/>
<keyword evidence="8" id="KW-1185">Reference proteome</keyword>
<feature type="domain" description="Gamma tubulin complex component C-terminal" evidence="6">
    <location>
        <begin position="156"/>
        <end position="202"/>
    </location>
</feature>
<name>A7SRN8_NEMVE</name>
<dbReference type="HOGENOM" id="CLU_620092_0_0_1"/>
<evidence type="ECO:0000256" key="2">
    <source>
        <dbReference type="ARBA" id="ARBA00010337"/>
    </source>
</evidence>
<evidence type="ECO:0000256" key="3">
    <source>
        <dbReference type="ARBA" id="ARBA00022490"/>
    </source>
</evidence>
<dbReference type="InParanoid" id="A7SRN8"/>
<evidence type="ECO:0000313" key="8">
    <source>
        <dbReference type="Proteomes" id="UP000001593"/>
    </source>
</evidence>
<dbReference type="GO" id="GO:0005874">
    <property type="term" value="C:microtubule"/>
    <property type="evidence" value="ECO:0007669"/>
    <property type="project" value="UniProtKB-KW"/>
</dbReference>
<gene>
    <name evidence="7" type="ORF">NEMVEDRAFT_v1g246972</name>
</gene>
<dbReference type="GO" id="GO:0043015">
    <property type="term" value="F:gamma-tubulin binding"/>
    <property type="evidence" value="ECO:0007669"/>
    <property type="project" value="InterPro"/>
</dbReference>
<sequence length="442" mass="49178">MEMRIEMGTRNAQLDVFARSHKDPFTLYVSDIREQMLFSITNINSDANGNYSGQLNAILSFGRTSILTSIAVTRDDDHILVGDCKENAPCVYVCYLVHKTITRTVSGVVAPTGIAVTEEGTVFVSSIIKKLFLLKFLDVVYTTGDTTQNVYKWNRKVLECCWADLKKRVTEASDLDHIIAAHETFLDQVISRSLLDTESKEVVLPSRKDGLAPRLDEHVKSIADHVICLDGLVPRLDEHVISIADHVICLDGLVRRLFEHVISLADHVLSLDGFAPRLVKHVKSIADHVICLDGLVPRLDEHVISIADHVICLDGLVPRLDEHVISLADHVLSLDGLAPRLVKHVKSIADHVICLDGLVPRLDEHVISIADHVICLDGLVPRLDEHVISLADHVLSLDGLAPRLDEHVIYLSVHVLCLDRLLSRPIGHVRSLDNHELCVYIE</sequence>